<accession>A0A1H3DET8</accession>
<feature type="compositionally biased region" description="Polar residues" evidence="1">
    <location>
        <begin position="72"/>
        <end position="82"/>
    </location>
</feature>
<evidence type="ECO:0000313" key="2">
    <source>
        <dbReference type="EMBL" id="SDX64204.1"/>
    </source>
</evidence>
<dbReference type="RefSeq" id="WP_093105938.1">
    <property type="nucleotide sequence ID" value="NZ_FNOS01000002.1"/>
</dbReference>
<protein>
    <submittedName>
        <fullName evidence="2">Uncharacterized protein</fullName>
    </submittedName>
</protein>
<organism evidence="2 3">
    <name type="scientific">Salimicrobium album</name>
    <dbReference type="NCBI Taxonomy" id="50717"/>
    <lineage>
        <taxon>Bacteria</taxon>
        <taxon>Bacillati</taxon>
        <taxon>Bacillota</taxon>
        <taxon>Bacilli</taxon>
        <taxon>Bacillales</taxon>
        <taxon>Bacillaceae</taxon>
        <taxon>Salimicrobium</taxon>
    </lineage>
</organism>
<reference evidence="2 3" key="1">
    <citation type="submission" date="2016-10" db="EMBL/GenBank/DDBJ databases">
        <authorList>
            <person name="Varghese N."/>
            <person name="Submissions S."/>
        </authorList>
    </citation>
    <scope>NUCLEOTIDE SEQUENCE [LARGE SCALE GENOMIC DNA]</scope>
    <source>
        <strain evidence="2 3">DSM 20748</strain>
    </source>
</reference>
<name>A0A1H3DET8_9BACI</name>
<gene>
    <name evidence="2" type="ORF">SAMN04488081_0915</name>
</gene>
<feature type="region of interest" description="Disordered" evidence="1">
    <location>
        <begin position="31"/>
        <end position="86"/>
    </location>
</feature>
<sequence length="130" mass="14924">MEIKVKIDAEGLEAAIHTLAQVLGNFDYPVSLPEAQKDEDPVGKETSEPKQEAPKEETPPVQEEKKEEPDQKSNFTIDSITSKTREFIQADNANRKKLKNFLQEKDVDKVSNLPEKHYDEYMAFIEENMQ</sequence>
<dbReference type="EMBL" id="FNOS01000002">
    <property type="protein sequence ID" value="SDX64204.1"/>
    <property type="molecule type" value="Genomic_DNA"/>
</dbReference>
<keyword evidence="3" id="KW-1185">Reference proteome</keyword>
<comment type="caution">
    <text evidence="2">The sequence shown here is derived from an EMBL/GenBank/DDBJ whole genome shotgun (WGS) entry which is preliminary data.</text>
</comment>
<dbReference type="Proteomes" id="UP000198647">
    <property type="component" value="Unassembled WGS sequence"/>
</dbReference>
<feature type="compositionally biased region" description="Basic and acidic residues" evidence="1">
    <location>
        <begin position="35"/>
        <end position="71"/>
    </location>
</feature>
<evidence type="ECO:0000256" key="1">
    <source>
        <dbReference type="SAM" id="MobiDB-lite"/>
    </source>
</evidence>
<evidence type="ECO:0000313" key="3">
    <source>
        <dbReference type="Proteomes" id="UP000198647"/>
    </source>
</evidence>
<proteinExistence type="predicted"/>